<sequence>MESSIASPSKSFSITHQWDGSAIDHAPITVTIAQDPSDTSCFILETDGPFFNDPGRPKGEAGQPYDGLWDYEVVEAFFLGDDEKYLEVELCPHGQHLVLLLSGIRKFYKTKLSLVFQSAINSDEGTWRGRAKIPLEYLPPGVKRFNAYAIHGSDEQRMYEALYHAPKGKHDNPDFHRLEYFHEIDLTDVIPSNLTSKLWEIAM</sequence>
<dbReference type="GeneID" id="110977164"/>
<dbReference type="OMA" id="EALIPWS"/>
<evidence type="ECO:0000313" key="3">
    <source>
        <dbReference type="RefSeq" id="XP_022086732.1"/>
    </source>
</evidence>
<dbReference type="PANTHER" id="PTHR31475">
    <property type="entry name" value="UPF0462 PROTEIN"/>
    <property type="match status" value="1"/>
</dbReference>
<dbReference type="PANTHER" id="PTHR31475:SF5">
    <property type="entry name" value="UPF0462 PROTEIN C4ORF33 HOMOLOG"/>
    <property type="match status" value="1"/>
</dbReference>
<comment type="similarity">
    <text evidence="1">Belongs to the UPF0462 family.</text>
</comment>
<dbReference type="Proteomes" id="UP000694845">
    <property type="component" value="Unplaced"/>
</dbReference>
<name>A0A8B7Y2H9_ACAPL</name>
<gene>
    <name evidence="3" type="primary">LOC110977164</name>
</gene>
<proteinExistence type="inferred from homology"/>
<evidence type="ECO:0000313" key="2">
    <source>
        <dbReference type="Proteomes" id="UP000694845"/>
    </source>
</evidence>
<dbReference type="AlphaFoldDB" id="A0A8B7Y2H9"/>
<dbReference type="Gene3D" id="2.60.40.1190">
    <property type="match status" value="1"/>
</dbReference>
<dbReference type="RefSeq" id="XP_022086732.1">
    <property type="nucleotide sequence ID" value="XM_022231040.1"/>
</dbReference>
<dbReference type="OrthoDB" id="10056816at2759"/>
<evidence type="ECO:0000256" key="1">
    <source>
        <dbReference type="ARBA" id="ARBA00038085"/>
    </source>
</evidence>
<reference evidence="3" key="1">
    <citation type="submission" date="2025-08" db="UniProtKB">
        <authorList>
            <consortium name="RefSeq"/>
        </authorList>
    </citation>
    <scope>IDENTIFICATION</scope>
</reference>
<keyword evidence="2" id="KW-1185">Reference proteome</keyword>
<organism evidence="2 3">
    <name type="scientific">Acanthaster planci</name>
    <name type="common">Crown-of-thorns starfish</name>
    <dbReference type="NCBI Taxonomy" id="133434"/>
    <lineage>
        <taxon>Eukaryota</taxon>
        <taxon>Metazoa</taxon>
        <taxon>Echinodermata</taxon>
        <taxon>Eleutherozoa</taxon>
        <taxon>Asterozoa</taxon>
        <taxon>Asteroidea</taxon>
        <taxon>Valvatacea</taxon>
        <taxon>Valvatida</taxon>
        <taxon>Acanthasteridae</taxon>
        <taxon>Acanthaster</taxon>
    </lineage>
</organism>
<accession>A0A8B7Y2H9</accession>
<dbReference type="KEGG" id="aplc:110977164"/>
<protein>
    <submittedName>
        <fullName evidence="3">UPF0462 protein C4orf33 homolog</fullName>
    </submittedName>
</protein>